<dbReference type="PANTHER" id="PTHR23310:SF105">
    <property type="entry name" value="ACYL-COA-BINDING DOMAIN-CONTAINING PROTEIN 5"/>
    <property type="match status" value="1"/>
</dbReference>
<dbReference type="GO" id="GO:0006631">
    <property type="term" value="P:fatty acid metabolic process"/>
    <property type="evidence" value="ECO:0007669"/>
    <property type="project" value="TreeGrafter"/>
</dbReference>
<dbReference type="OMA" id="CESPVEP"/>
<keyword evidence="2" id="KW-0446">Lipid-binding</keyword>
<proteinExistence type="inferred from homology"/>
<evidence type="ECO:0000256" key="1">
    <source>
        <dbReference type="ARBA" id="ARBA00005567"/>
    </source>
</evidence>
<dbReference type="Gene3D" id="1.20.80.10">
    <property type="match status" value="1"/>
</dbReference>
<keyword evidence="5" id="KW-1185">Reference proteome</keyword>
<dbReference type="InterPro" id="IPR035984">
    <property type="entry name" value="Acyl-CoA-binding_sf"/>
</dbReference>
<dbReference type="GO" id="GO:0000062">
    <property type="term" value="F:fatty-acyl-CoA binding"/>
    <property type="evidence" value="ECO:0007669"/>
    <property type="project" value="InterPro"/>
</dbReference>
<comment type="similarity">
    <text evidence="1">Belongs to the ACBP family.</text>
</comment>
<evidence type="ECO:0000313" key="4">
    <source>
        <dbReference type="EMBL" id="KYP52410.1"/>
    </source>
</evidence>
<dbReference type="InterPro" id="IPR000582">
    <property type="entry name" value="Acyl-CoA-binding_protein"/>
</dbReference>
<evidence type="ECO:0000259" key="3">
    <source>
        <dbReference type="PROSITE" id="PS51228"/>
    </source>
</evidence>
<reference evidence="4" key="1">
    <citation type="journal article" date="2012" name="Nat. Biotechnol.">
        <title>Draft genome sequence of pigeonpea (Cajanus cajan), an orphan legume crop of resource-poor farmers.</title>
        <authorList>
            <person name="Varshney R.K."/>
            <person name="Chen W."/>
            <person name="Li Y."/>
            <person name="Bharti A.K."/>
            <person name="Saxena R.K."/>
            <person name="Schlueter J.A."/>
            <person name="Donoghue M.T."/>
            <person name="Azam S."/>
            <person name="Fan G."/>
            <person name="Whaley A.M."/>
            <person name="Farmer A.D."/>
            <person name="Sheridan J."/>
            <person name="Iwata A."/>
            <person name="Tuteja R."/>
            <person name="Penmetsa R.V."/>
            <person name="Wu W."/>
            <person name="Upadhyaya H.D."/>
            <person name="Yang S.P."/>
            <person name="Shah T."/>
            <person name="Saxena K.B."/>
            <person name="Michael T."/>
            <person name="McCombie W.R."/>
            <person name="Yang B."/>
            <person name="Zhang G."/>
            <person name="Yang H."/>
            <person name="Wang J."/>
            <person name="Spillane C."/>
            <person name="Cook D.R."/>
            <person name="May G.D."/>
            <person name="Xu X."/>
            <person name="Jackson S.A."/>
        </authorList>
    </citation>
    <scope>NUCLEOTIDE SEQUENCE [LARGE SCALE GENOMIC DNA]</scope>
</reference>
<feature type="domain" description="ACB" evidence="3">
    <location>
        <begin position="196"/>
        <end position="283"/>
    </location>
</feature>
<evidence type="ECO:0000256" key="2">
    <source>
        <dbReference type="ARBA" id="ARBA00023121"/>
    </source>
</evidence>
<dbReference type="PROSITE" id="PS51228">
    <property type="entry name" value="ACB_2"/>
    <property type="match status" value="1"/>
</dbReference>
<name>A0A151SC63_CAJCA</name>
<dbReference type="InterPro" id="IPR014352">
    <property type="entry name" value="FERM/acyl-CoA-bd_prot_sf"/>
</dbReference>
<sequence>MELLWELAFTIALSLLLPLVFLKLLSVTPSFEANEELAVIGRDHDHGHDHGVKSDSQSWETDEVVQIMGKIDEFRDKPILGKLIVPEIVDESFGSHKICNSEKIDETKVYNKIELVDLAEDHFGDKNNQGVVNINKVEVELMECDSGEHKVEEVEIWQCERNYNEIDESGKNEEIGENGGLVVDEDDWEGIERTELDRRFSAAVVFVGSKSNVNNLSNDVKMKLHGYHQIATQGPCHEPQPMTLKFSARAKWIAWRQLGIMSSEHAMEQYISLLSESIPDWIAENPRVSM</sequence>
<dbReference type="EMBL" id="KQ483424">
    <property type="protein sequence ID" value="KYP52410.1"/>
    <property type="molecule type" value="Genomic_DNA"/>
</dbReference>
<evidence type="ECO:0000313" key="5">
    <source>
        <dbReference type="Proteomes" id="UP000075243"/>
    </source>
</evidence>
<dbReference type="Gramene" id="C.cajan_24499.t">
    <property type="protein sequence ID" value="C.cajan_24499.t"/>
    <property type="gene ID" value="C.cajan_24499"/>
</dbReference>
<dbReference type="SUPFAM" id="SSF47027">
    <property type="entry name" value="Acyl-CoA binding protein"/>
    <property type="match status" value="1"/>
</dbReference>
<accession>A0A151SC63</accession>
<protein>
    <submittedName>
        <fullName evidence="4">Acyl-CoA-binding domain-containing protein 3</fullName>
    </submittedName>
</protein>
<dbReference type="STRING" id="3821.A0A151SC63"/>
<dbReference type="Proteomes" id="UP000075243">
    <property type="component" value="Unassembled WGS sequence"/>
</dbReference>
<dbReference type="PANTHER" id="PTHR23310">
    <property type="entry name" value="ACYL-COA-BINDING PROTEIN, ACBP"/>
    <property type="match status" value="1"/>
</dbReference>
<gene>
    <name evidence="4" type="ORF">KK1_025715</name>
</gene>
<dbReference type="Pfam" id="PF00887">
    <property type="entry name" value="ACBP"/>
    <property type="match status" value="1"/>
</dbReference>
<dbReference type="AlphaFoldDB" id="A0A151SC63"/>
<organism evidence="4 5">
    <name type="scientific">Cajanus cajan</name>
    <name type="common">Pigeon pea</name>
    <name type="synonym">Cajanus indicus</name>
    <dbReference type="NCBI Taxonomy" id="3821"/>
    <lineage>
        <taxon>Eukaryota</taxon>
        <taxon>Viridiplantae</taxon>
        <taxon>Streptophyta</taxon>
        <taxon>Embryophyta</taxon>
        <taxon>Tracheophyta</taxon>
        <taxon>Spermatophyta</taxon>
        <taxon>Magnoliopsida</taxon>
        <taxon>eudicotyledons</taxon>
        <taxon>Gunneridae</taxon>
        <taxon>Pentapetalae</taxon>
        <taxon>rosids</taxon>
        <taxon>fabids</taxon>
        <taxon>Fabales</taxon>
        <taxon>Fabaceae</taxon>
        <taxon>Papilionoideae</taxon>
        <taxon>50 kb inversion clade</taxon>
        <taxon>NPAAA clade</taxon>
        <taxon>indigoferoid/millettioid clade</taxon>
        <taxon>Phaseoleae</taxon>
        <taxon>Cajanus</taxon>
    </lineage>
</organism>